<evidence type="ECO:0000313" key="1">
    <source>
        <dbReference type="Proteomes" id="UP000887580"/>
    </source>
</evidence>
<protein>
    <submittedName>
        <fullName evidence="2">Uncharacterized protein</fullName>
    </submittedName>
</protein>
<dbReference type="WBParaSite" id="PS1159_v2.g6208.t1">
    <property type="protein sequence ID" value="PS1159_v2.g6208.t1"/>
    <property type="gene ID" value="PS1159_v2.g6208"/>
</dbReference>
<dbReference type="Proteomes" id="UP000887580">
    <property type="component" value="Unplaced"/>
</dbReference>
<accession>A0AC35GKQ1</accession>
<name>A0AC35GKQ1_9BILA</name>
<reference evidence="2" key="1">
    <citation type="submission" date="2022-11" db="UniProtKB">
        <authorList>
            <consortium name="WormBaseParasite"/>
        </authorList>
    </citation>
    <scope>IDENTIFICATION</scope>
</reference>
<evidence type="ECO:0000313" key="2">
    <source>
        <dbReference type="WBParaSite" id="PS1159_v2.g6208.t1"/>
    </source>
</evidence>
<organism evidence="1 2">
    <name type="scientific">Panagrolaimus sp. PS1159</name>
    <dbReference type="NCBI Taxonomy" id="55785"/>
    <lineage>
        <taxon>Eukaryota</taxon>
        <taxon>Metazoa</taxon>
        <taxon>Ecdysozoa</taxon>
        <taxon>Nematoda</taxon>
        <taxon>Chromadorea</taxon>
        <taxon>Rhabditida</taxon>
        <taxon>Tylenchina</taxon>
        <taxon>Panagrolaimomorpha</taxon>
        <taxon>Panagrolaimoidea</taxon>
        <taxon>Panagrolaimidae</taxon>
        <taxon>Panagrolaimus</taxon>
    </lineage>
</organism>
<sequence>MNVFVRYRRINDEWKDVDIRQSRISLDLNATIETLINHLGSKWSINPTELLVRVYDKDFGEFIDIDSNLENVELQNLTKYEIVHRVGKWARREAAQKSPSVSTTVSDNDEPSTSYTPPSLKNEIVEIDNTDEDNNRAVAAAAALSASSSSHIDDISTRALSMFATTSGISHTRATSQPTQSTTTNVLTTTGIPSMSFNLNVIEQLEKSEYGRQCLDHFEELSTAKDLFLSNAIKVKFVNIIGQWLMLNCRQCGQPSAEERRNFVSFCLGQLPCELNPDIFTNKDGTGTLDNYVKNKRQASKKRDGYLLMAAAAKKPRIETNTATTNVENVENIENNGAANNNDNNNCNGNGNGNIITGNNNNGNVNNRASESPNENNGVGDAIHEKDIFEMASMDSSRFIDKIVEKHTNTLKYRRKWIEETLKKDITIRNKIAHMILTRFPQMTRINALISIDFDYIVKKRFPNWSAKSLAREWEEIWSKKILHYALNNGNSFAVNALKDYGLEKIPSISEEDRCIFSLRLLPSLMQGKGTKVTGSDADSLITEIK</sequence>
<proteinExistence type="predicted"/>